<keyword evidence="3" id="KW-1003">Cell membrane</keyword>
<comment type="subcellular location">
    <subcellularLocation>
        <location evidence="1 7">Cell membrane</location>
        <topology evidence="1 7">Multi-pass membrane protein</topology>
    </subcellularLocation>
</comment>
<gene>
    <name evidence="9" type="ORF">FRW55_00080</name>
</gene>
<feature type="transmembrane region" description="Helical" evidence="7">
    <location>
        <begin position="216"/>
        <end position="236"/>
    </location>
</feature>
<evidence type="ECO:0000256" key="5">
    <source>
        <dbReference type="ARBA" id="ARBA00022989"/>
    </source>
</evidence>
<feature type="transmembrane region" description="Helical" evidence="7">
    <location>
        <begin position="159"/>
        <end position="180"/>
    </location>
</feature>
<dbReference type="RefSeq" id="WP_146368222.1">
    <property type="nucleotide sequence ID" value="NZ_CP042295.1"/>
</dbReference>
<feature type="domain" description="ABC transmembrane type-1" evidence="8">
    <location>
        <begin position="155"/>
        <end position="339"/>
    </location>
</feature>
<evidence type="ECO:0000256" key="1">
    <source>
        <dbReference type="ARBA" id="ARBA00004651"/>
    </source>
</evidence>
<name>A0A5B8J626_9MOLU</name>
<sequence>MNKNFFNFSQKEQHFVVQIHNNSNFLRKLLSNKVFIWLMTFTIIILIISLISFIFNGGVIPLLKELGIEKNIKPIFLRKNNLIETVYNPEVNEKIKLLVSFLEKNNIDYNIDYTKLVPKLSFNISDIINTKERFELLLGTNNLGESVLISTMNKFTHSVLITMSIFIVELFIALPLGSFISLNRKSFTICKVVFSYFIMVPDLVILMLLLVVVKNFFALLTILLITGIFRLIYWTMQYCSAEIQKEYMIILVNSNLSKTALVYKHLIPKIISKILILFSARLGYIIGLISTINIIGFPIEWNVLNNIKENWKYLNDNIWQILFPIIHLTLFLLSFRLVIVSLARTIDTIK</sequence>
<evidence type="ECO:0000259" key="8">
    <source>
        <dbReference type="PROSITE" id="PS50928"/>
    </source>
</evidence>
<evidence type="ECO:0000256" key="7">
    <source>
        <dbReference type="RuleBase" id="RU363032"/>
    </source>
</evidence>
<protein>
    <submittedName>
        <fullName evidence="9">ABC transporter permease subunit</fullName>
    </submittedName>
</protein>
<dbReference type="OrthoDB" id="400684at2"/>
<feature type="transmembrane region" description="Helical" evidence="7">
    <location>
        <begin position="192"/>
        <end position="210"/>
    </location>
</feature>
<feature type="transmembrane region" description="Helical" evidence="7">
    <location>
        <begin position="274"/>
        <end position="299"/>
    </location>
</feature>
<dbReference type="Pfam" id="PF00528">
    <property type="entry name" value="BPD_transp_1"/>
    <property type="match status" value="1"/>
</dbReference>
<evidence type="ECO:0000313" key="9">
    <source>
        <dbReference type="EMBL" id="QDY86576.1"/>
    </source>
</evidence>
<dbReference type="Gene3D" id="1.10.3720.10">
    <property type="entry name" value="MetI-like"/>
    <property type="match status" value="1"/>
</dbReference>
<dbReference type="EMBL" id="CP042295">
    <property type="protein sequence ID" value="QDY86576.1"/>
    <property type="molecule type" value="Genomic_DNA"/>
</dbReference>
<dbReference type="KEGG" id="mans:FRW55_00080"/>
<evidence type="ECO:0000256" key="6">
    <source>
        <dbReference type="ARBA" id="ARBA00023136"/>
    </source>
</evidence>
<dbReference type="SUPFAM" id="SSF161098">
    <property type="entry name" value="MetI-like"/>
    <property type="match status" value="1"/>
</dbReference>
<evidence type="ECO:0000256" key="4">
    <source>
        <dbReference type="ARBA" id="ARBA00022692"/>
    </source>
</evidence>
<dbReference type="Proteomes" id="UP000318927">
    <property type="component" value="Chromosome"/>
</dbReference>
<dbReference type="GO" id="GO:0055085">
    <property type="term" value="P:transmembrane transport"/>
    <property type="evidence" value="ECO:0007669"/>
    <property type="project" value="InterPro"/>
</dbReference>
<dbReference type="InterPro" id="IPR050366">
    <property type="entry name" value="BP-dependent_transpt_permease"/>
</dbReference>
<dbReference type="PANTHER" id="PTHR43386:SF1">
    <property type="entry name" value="D,D-DIPEPTIDE TRANSPORT SYSTEM PERMEASE PROTEIN DDPC-RELATED"/>
    <property type="match status" value="1"/>
</dbReference>
<evidence type="ECO:0000313" key="10">
    <source>
        <dbReference type="Proteomes" id="UP000318927"/>
    </source>
</evidence>
<reference evidence="9 10" key="1">
    <citation type="journal article" date="2019" name="Microbiol. Resour. Announc.">
        <title>Complete Genome Sequences of Three Mycoplasma anserisalpingitis (Mycoplasma sp. 1220) Strains.</title>
        <authorList>
            <person name="Grozner D."/>
            <person name="Forro B."/>
            <person name="Kovacs A.B."/>
            <person name="Marton S."/>
            <person name="Banyai K."/>
            <person name="Kreizinger Z."/>
            <person name="Sulyok K.M."/>
            <person name="Gyuranecz M."/>
        </authorList>
    </citation>
    <scope>NUCLEOTIDE SEQUENCE [LARGE SCALE GENOMIC DNA]</scope>
    <source>
        <strain evidence="9 10">ATCC:BAA-2147</strain>
    </source>
</reference>
<dbReference type="PROSITE" id="PS50928">
    <property type="entry name" value="ABC_TM1"/>
    <property type="match status" value="1"/>
</dbReference>
<dbReference type="PANTHER" id="PTHR43386">
    <property type="entry name" value="OLIGOPEPTIDE TRANSPORT SYSTEM PERMEASE PROTEIN APPC"/>
    <property type="match status" value="1"/>
</dbReference>
<keyword evidence="2 7" id="KW-0813">Transport</keyword>
<feature type="transmembrane region" description="Helical" evidence="7">
    <location>
        <begin position="319"/>
        <end position="343"/>
    </location>
</feature>
<proteinExistence type="inferred from homology"/>
<evidence type="ECO:0000256" key="2">
    <source>
        <dbReference type="ARBA" id="ARBA00022448"/>
    </source>
</evidence>
<comment type="similarity">
    <text evidence="7">Belongs to the binding-protein-dependent transport system permease family.</text>
</comment>
<keyword evidence="4 7" id="KW-0812">Transmembrane</keyword>
<dbReference type="AlphaFoldDB" id="A0A5B8J626"/>
<dbReference type="GO" id="GO:0005886">
    <property type="term" value="C:plasma membrane"/>
    <property type="evidence" value="ECO:0007669"/>
    <property type="project" value="UniProtKB-SubCell"/>
</dbReference>
<keyword evidence="5 7" id="KW-1133">Transmembrane helix</keyword>
<feature type="transmembrane region" description="Helical" evidence="7">
    <location>
        <begin position="34"/>
        <end position="55"/>
    </location>
</feature>
<evidence type="ECO:0000256" key="3">
    <source>
        <dbReference type="ARBA" id="ARBA00022475"/>
    </source>
</evidence>
<keyword evidence="6 7" id="KW-0472">Membrane</keyword>
<dbReference type="InterPro" id="IPR000515">
    <property type="entry name" value="MetI-like"/>
</dbReference>
<accession>A0A5B8J626</accession>
<organism evidence="9 10">
    <name type="scientific">Mycoplasma anserisalpingitidis</name>
    <dbReference type="NCBI Taxonomy" id="519450"/>
    <lineage>
        <taxon>Bacteria</taxon>
        <taxon>Bacillati</taxon>
        <taxon>Mycoplasmatota</taxon>
        <taxon>Mollicutes</taxon>
        <taxon>Mycoplasmataceae</taxon>
        <taxon>Mycoplasma</taxon>
    </lineage>
</organism>
<keyword evidence="10" id="KW-1185">Reference proteome</keyword>
<dbReference type="InterPro" id="IPR035906">
    <property type="entry name" value="MetI-like_sf"/>
</dbReference>